<evidence type="ECO:0000259" key="10">
    <source>
        <dbReference type="PROSITE" id="PS50011"/>
    </source>
</evidence>
<evidence type="ECO:0000256" key="9">
    <source>
        <dbReference type="SAM" id="SignalP"/>
    </source>
</evidence>
<evidence type="ECO:0000256" key="5">
    <source>
        <dbReference type="ARBA" id="ARBA00022840"/>
    </source>
</evidence>
<keyword evidence="9" id="KW-0732">Signal</keyword>
<dbReference type="Pfam" id="PF07714">
    <property type="entry name" value="PK_Tyr_Ser-Thr"/>
    <property type="match status" value="1"/>
</dbReference>
<dbReference type="GO" id="GO:0005524">
    <property type="term" value="F:ATP binding"/>
    <property type="evidence" value="ECO:0007669"/>
    <property type="project" value="UniProtKB-UniRule"/>
</dbReference>
<dbReference type="CDD" id="cd13999">
    <property type="entry name" value="STKc_MAP3K-like"/>
    <property type="match status" value="1"/>
</dbReference>
<dbReference type="InterPro" id="IPR050167">
    <property type="entry name" value="Ser_Thr_protein_kinase"/>
</dbReference>
<dbReference type="InterPro" id="IPR011009">
    <property type="entry name" value="Kinase-like_dom_sf"/>
</dbReference>
<dbReference type="InterPro" id="IPR008271">
    <property type="entry name" value="Ser/Thr_kinase_AS"/>
</dbReference>
<feature type="transmembrane region" description="Helical" evidence="8">
    <location>
        <begin position="239"/>
        <end position="263"/>
    </location>
</feature>
<keyword evidence="5 6" id="KW-0067">ATP-binding</keyword>
<dbReference type="SUPFAM" id="SSF56112">
    <property type="entry name" value="Protein kinase-like (PK-like)"/>
    <property type="match status" value="1"/>
</dbReference>
<feature type="compositionally biased region" description="Low complexity" evidence="7">
    <location>
        <begin position="455"/>
        <end position="474"/>
    </location>
</feature>
<proteinExistence type="predicted"/>
<evidence type="ECO:0000256" key="1">
    <source>
        <dbReference type="ARBA" id="ARBA00022527"/>
    </source>
</evidence>
<evidence type="ECO:0000256" key="6">
    <source>
        <dbReference type="PROSITE-ProRule" id="PRU10141"/>
    </source>
</evidence>
<keyword evidence="4" id="KW-0418">Kinase</keyword>
<sequence length="793" mass="81988">MLRVLCLIVLSMTCDARLAPTDDGRPVRTESLLASSTASTATNLQHLRSLAQSLASPAAPPPASDLLQPGTLQWTMTLHNNCTTNVTLGIAYILNNAIDAPGGQQCQSKYNVVDPPATFCAEYPYQLAPDQYAYVGSYPSMGTVALLTAYTTAGDPVVPAAVLNTTCLNADALECLCGAPSCLRWYLVDVYKVPSFLDLKCNVTPPDPGYGYGYGYGGGGGGGSQDGGSNSSSGGGSTAAIVGAVVGGVVGAAVLAVVAYLLWRKRRAAHRLNHHTYGCDGTKADGNATGDGGMAGTAGLHAAPSDLETQGKAAALQSPGSGAGAAALAASAGAPAGLGYPGRDGGGGGGGGGSFGIKGGGSLMGDSALGANPASCRSLAGSGSMLPDGASSFESNGSGATAAVLAQDPILEYIRSQARGQMHSCAFCTLAGYEPIFASISRSKAAGSMPRQHAAHTSSSSTTATAAVTSSTSAGSGGTRAVDANHWLLGFEEITVVRAIGEGSFGRVYLAMWNQVPVAVKILIDREAAHRAAAEGDPEAAAAAMSALSEPLLAKLDEEAGMLAALRHPNIVNFLGVCHQPPCILTEYCSRGSLAEVLFKARQRPRVAAALTWPRRLAMALDAACGMLHLHSRPVPIVHRDLKSPNLLVDENWRVKVADFNLSRLIQSSSRSSSMAAMNPRWLAPEVLRGEHATQAADVFAFGVVMWELLTWELPWTDAEVTPWQLVRQLSAGARLQLPPRAVLPGGNAGAFAGLDQYELLMQQCWAEAASERPPFSEVVSRLRLLLDCALAD</sequence>
<feature type="signal peptide" evidence="9">
    <location>
        <begin position="1"/>
        <end position="16"/>
    </location>
</feature>
<protein>
    <recommendedName>
        <fullName evidence="10">Protein kinase domain-containing protein</fullName>
    </recommendedName>
</protein>
<dbReference type="Proteomes" id="UP001055712">
    <property type="component" value="Unassembled WGS sequence"/>
</dbReference>
<organism evidence="11 12">
    <name type="scientific">Chlorella vulgaris</name>
    <name type="common">Green alga</name>
    <dbReference type="NCBI Taxonomy" id="3077"/>
    <lineage>
        <taxon>Eukaryota</taxon>
        <taxon>Viridiplantae</taxon>
        <taxon>Chlorophyta</taxon>
        <taxon>core chlorophytes</taxon>
        <taxon>Trebouxiophyceae</taxon>
        <taxon>Chlorellales</taxon>
        <taxon>Chlorellaceae</taxon>
        <taxon>Chlorella clade</taxon>
        <taxon>Chlorella</taxon>
    </lineage>
</organism>
<dbReference type="PROSITE" id="PS00107">
    <property type="entry name" value="PROTEIN_KINASE_ATP"/>
    <property type="match status" value="1"/>
</dbReference>
<feature type="region of interest" description="Disordered" evidence="7">
    <location>
        <begin position="448"/>
        <end position="478"/>
    </location>
</feature>
<dbReference type="InterPro" id="IPR000719">
    <property type="entry name" value="Prot_kinase_dom"/>
</dbReference>
<dbReference type="EMBL" id="SIDB01000010">
    <property type="protein sequence ID" value="KAI3427397.1"/>
    <property type="molecule type" value="Genomic_DNA"/>
</dbReference>
<keyword evidence="8" id="KW-1133">Transmembrane helix</keyword>
<evidence type="ECO:0000256" key="8">
    <source>
        <dbReference type="SAM" id="Phobius"/>
    </source>
</evidence>
<gene>
    <name evidence="11" type="ORF">D9Q98_010312</name>
</gene>
<dbReference type="OrthoDB" id="339325at2759"/>
<dbReference type="PROSITE" id="PS00108">
    <property type="entry name" value="PROTEIN_KINASE_ST"/>
    <property type="match status" value="1"/>
</dbReference>
<dbReference type="PROSITE" id="PS50011">
    <property type="entry name" value="PROTEIN_KINASE_DOM"/>
    <property type="match status" value="1"/>
</dbReference>
<evidence type="ECO:0000256" key="2">
    <source>
        <dbReference type="ARBA" id="ARBA00022679"/>
    </source>
</evidence>
<dbReference type="GO" id="GO:0007165">
    <property type="term" value="P:signal transduction"/>
    <property type="evidence" value="ECO:0007669"/>
    <property type="project" value="TreeGrafter"/>
</dbReference>
<dbReference type="Gene3D" id="1.10.510.10">
    <property type="entry name" value="Transferase(Phosphotransferase) domain 1"/>
    <property type="match status" value="1"/>
</dbReference>
<comment type="caution">
    <text evidence="11">The sequence shown here is derived from an EMBL/GenBank/DDBJ whole genome shotgun (WGS) entry which is preliminary data.</text>
</comment>
<accession>A0A9D4YUU4</accession>
<evidence type="ECO:0000313" key="11">
    <source>
        <dbReference type="EMBL" id="KAI3427397.1"/>
    </source>
</evidence>
<dbReference type="InterPro" id="IPR017441">
    <property type="entry name" value="Protein_kinase_ATP_BS"/>
</dbReference>
<name>A0A9D4YUU4_CHLVU</name>
<evidence type="ECO:0000256" key="7">
    <source>
        <dbReference type="SAM" id="MobiDB-lite"/>
    </source>
</evidence>
<dbReference type="SMART" id="SM00220">
    <property type="entry name" value="S_TKc"/>
    <property type="match status" value="1"/>
</dbReference>
<dbReference type="PANTHER" id="PTHR23257:SF963">
    <property type="entry name" value="AT08303P"/>
    <property type="match status" value="1"/>
</dbReference>
<feature type="chain" id="PRO_5039271720" description="Protein kinase domain-containing protein" evidence="9">
    <location>
        <begin position="17"/>
        <end position="793"/>
    </location>
</feature>
<reference evidence="11" key="1">
    <citation type="journal article" date="2019" name="Plant J.">
        <title>Chlorella vulgaris genome assembly and annotation reveals the molecular basis for metabolic acclimation to high light conditions.</title>
        <authorList>
            <person name="Cecchin M."/>
            <person name="Marcolungo L."/>
            <person name="Rossato M."/>
            <person name="Girolomoni L."/>
            <person name="Cosentino E."/>
            <person name="Cuine S."/>
            <person name="Li-Beisson Y."/>
            <person name="Delledonne M."/>
            <person name="Ballottari M."/>
        </authorList>
    </citation>
    <scope>NUCLEOTIDE SEQUENCE</scope>
    <source>
        <strain evidence="11">211/11P</strain>
    </source>
</reference>
<dbReference type="PANTHER" id="PTHR23257">
    <property type="entry name" value="SERINE-THREONINE PROTEIN KINASE"/>
    <property type="match status" value="1"/>
</dbReference>
<dbReference type="GO" id="GO:0005737">
    <property type="term" value="C:cytoplasm"/>
    <property type="evidence" value="ECO:0007669"/>
    <property type="project" value="TreeGrafter"/>
</dbReference>
<keyword evidence="1" id="KW-0723">Serine/threonine-protein kinase</keyword>
<reference evidence="11" key="2">
    <citation type="submission" date="2020-11" db="EMBL/GenBank/DDBJ databases">
        <authorList>
            <person name="Cecchin M."/>
            <person name="Marcolungo L."/>
            <person name="Rossato M."/>
            <person name="Girolomoni L."/>
            <person name="Cosentino E."/>
            <person name="Cuine S."/>
            <person name="Li-Beisson Y."/>
            <person name="Delledonne M."/>
            <person name="Ballottari M."/>
        </authorList>
    </citation>
    <scope>NUCLEOTIDE SEQUENCE</scope>
    <source>
        <strain evidence="11">211/11P</strain>
        <tissue evidence="11">Whole cell</tissue>
    </source>
</reference>
<evidence type="ECO:0000256" key="3">
    <source>
        <dbReference type="ARBA" id="ARBA00022741"/>
    </source>
</evidence>
<dbReference type="AlphaFoldDB" id="A0A9D4YUU4"/>
<keyword evidence="8" id="KW-0812">Transmembrane</keyword>
<keyword evidence="12" id="KW-1185">Reference proteome</keyword>
<dbReference type="InterPro" id="IPR001245">
    <property type="entry name" value="Ser-Thr/Tyr_kinase_cat_dom"/>
</dbReference>
<evidence type="ECO:0000256" key="4">
    <source>
        <dbReference type="ARBA" id="ARBA00022777"/>
    </source>
</evidence>
<feature type="domain" description="Protein kinase" evidence="10">
    <location>
        <begin position="494"/>
        <end position="787"/>
    </location>
</feature>
<feature type="binding site" evidence="6">
    <location>
        <position position="521"/>
    </location>
    <ligand>
        <name>ATP</name>
        <dbReference type="ChEBI" id="CHEBI:30616"/>
    </ligand>
</feature>
<keyword evidence="2" id="KW-0808">Transferase</keyword>
<keyword evidence="3 6" id="KW-0547">Nucleotide-binding</keyword>
<keyword evidence="8" id="KW-0472">Membrane</keyword>
<evidence type="ECO:0000313" key="12">
    <source>
        <dbReference type="Proteomes" id="UP001055712"/>
    </source>
</evidence>
<dbReference type="GO" id="GO:0004674">
    <property type="term" value="F:protein serine/threonine kinase activity"/>
    <property type="evidence" value="ECO:0007669"/>
    <property type="project" value="UniProtKB-KW"/>
</dbReference>